<dbReference type="VEuPathDB" id="FungiDB:TRIVIDRAFT_91889"/>
<comment type="caution">
    <text evidence="2">The sequence shown here is derived from an EMBL/GenBank/DDBJ whole genome shotgun (WGS) entry which is preliminary data.</text>
</comment>
<evidence type="ECO:0000313" key="3">
    <source>
        <dbReference type="Proteomes" id="UP000007115"/>
    </source>
</evidence>
<keyword evidence="1" id="KW-0472">Membrane</keyword>
<organism evidence="2 3">
    <name type="scientific">Hypocrea virens (strain Gv29-8 / FGSC 10586)</name>
    <name type="common">Gliocladium virens</name>
    <name type="synonym">Trichoderma virens</name>
    <dbReference type="NCBI Taxonomy" id="413071"/>
    <lineage>
        <taxon>Eukaryota</taxon>
        <taxon>Fungi</taxon>
        <taxon>Dikarya</taxon>
        <taxon>Ascomycota</taxon>
        <taxon>Pezizomycotina</taxon>
        <taxon>Sordariomycetes</taxon>
        <taxon>Hypocreomycetidae</taxon>
        <taxon>Hypocreales</taxon>
        <taxon>Hypocreaceae</taxon>
        <taxon>Trichoderma</taxon>
    </lineage>
</organism>
<accession>G9MF53</accession>
<dbReference type="Proteomes" id="UP000007115">
    <property type="component" value="Unassembled WGS sequence"/>
</dbReference>
<sequence>MYTCMHSCKSQKPGYTARNVTAVGLSPACPFVRILAILATAISDLQVVMVLKQKTAYFPS</sequence>
<name>G9MF53_HYPVG</name>
<dbReference type="RefSeq" id="XP_013961235.1">
    <property type="nucleotide sequence ID" value="XM_014105760.1"/>
</dbReference>
<proteinExistence type="predicted"/>
<dbReference type="AlphaFoldDB" id="G9MF53"/>
<keyword evidence="1" id="KW-1133">Transmembrane helix</keyword>
<keyword evidence="3" id="KW-1185">Reference proteome</keyword>
<feature type="transmembrane region" description="Helical" evidence="1">
    <location>
        <begin position="31"/>
        <end position="51"/>
    </location>
</feature>
<dbReference type="InParanoid" id="G9MF53"/>
<reference evidence="2 3" key="1">
    <citation type="journal article" date="2011" name="Genome Biol.">
        <title>Comparative genome sequence analysis underscores mycoparasitism as the ancestral life style of Trichoderma.</title>
        <authorList>
            <person name="Kubicek C.P."/>
            <person name="Herrera-Estrella A."/>
            <person name="Seidl-Seiboth V."/>
            <person name="Martinez D.A."/>
            <person name="Druzhinina I.S."/>
            <person name="Thon M."/>
            <person name="Zeilinger S."/>
            <person name="Casas-Flores S."/>
            <person name="Horwitz B.A."/>
            <person name="Mukherjee P.K."/>
            <person name="Mukherjee M."/>
            <person name="Kredics L."/>
            <person name="Alcaraz L.D."/>
            <person name="Aerts A."/>
            <person name="Antal Z."/>
            <person name="Atanasova L."/>
            <person name="Cervantes-Badillo M.G."/>
            <person name="Challacombe J."/>
            <person name="Chertkov O."/>
            <person name="McCluskey K."/>
            <person name="Coulpier F."/>
            <person name="Deshpande N."/>
            <person name="von Doehren H."/>
            <person name="Ebbole D.J."/>
            <person name="Esquivel-Naranjo E.U."/>
            <person name="Fekete E."/>
            <person name="Flipphi M."/>
            <person name="Glaser F."/>
            <person name="Gomez-Rodriguez E.Y."/>
            <person name="Gruber S."/>
            <person name="Han C."/>
            <person name="Henrissat B."/>
            <person name="Hermosa R."/>
            <person name="Hernandez-Onate M."/>
            <person name="Karaffa L."/>
            <person name="Kosti I."/>
            <person name="Le Crom S."/>
            <person name="Lindquist E."/>
            <person name="Lucas S."/>
            <person name="Luebeck M."/>
            <person name="Luebeck P.S."/>
            <person name="Margeot A."/>
            <person name="Metz B."/>
            <person name="Misra M."/>
            <person name="Nevalainen H."/>
            <person name="Omann M."/>
            <person name="Packer N."/>
            <person name="Perrone G."/>
            <person name="Uresti-Rivera E.E."/>
            <person name="Salamov A."/>
            <person name="Schmoll M."/>
            <person name="Seiboth B."/>
            <person name="Shapiro H."/>
            <person name="Sukno S."/>
            <person name="Tamayo-Ramos J.A."/>
            <person name="Tisch D."/>
            <person name="Wiest A."/>
            <person name="Wilkinson H.H."/>
            <person name="Zhang M."/>
            <person name="Coutinho P.M."/>
            <person name="Kenerley C.M."/>
            <person name="Monte E."/>
            <person name="Baker S.E."/>
            <person name="Grigoriev I.V."/>
        </authorList>
    </citation>
    <scope>NUCLEOTIDE SEQUENCE [LARGE SCALE GENOMIC DNA]</scope>
    <source>
        <strain evidence="3">Gv29-8 / FGSC 10586</strain>
    </source>
</reference>
<protein>
    <submittedName>
        <fullName evidence="2">Uncharacterized protein</fullName>
    </submittedName>
</protein>
<dbReference type="HOGENOM" id="CLU_2942061_0_0_1"/>
<gene>
    <name evidence="2" type="ORF">TRIVIDRAFT_91889</name>
</gene>
<dbReference type="EMBL" id="ABDF02000001">
    <property type="protein sequence ID" value="EHK27019.1"/>
    <property type="molecule type" value="Genomic_DNA"/>
</dbReference>
<evidence type="ECO:0000256" key="1">
    <source>
        <dbReference type="SAM" id="Phobius"/>
    </source>
</evidence>
<keyword evidence="1" id="KW-0812">Transmembrane</keyword>
<evidence type="ECO:0000313" key="2">
    <source>
        <dbReference type="EMBL" id="EHK27019.1"/>
    </source>
</evidence>
<dbReference type="GeneID" id="25799015"/>